<sequence length="594" mass="61036">MGLLKYLAIGNVAGGQTLVIDVNGDVRILLDGEQPSPGEVVLNSDGTSGAGSSDVQVGLVDLSGAAQDITLEVEDIFAALEGGQDPTQLGDDFATAAGGEGGSSLTGTGTIERDGSETLAETNFDTDGFESLGLSETQSITLIELEQQSAPFFSDDNGAPLGESVTVSTDEDTDVAGLLAAIDPDGDTLTFALTPDGAPANGTVTLNPDGSWNYTPNTNFDGTDSFTATVSDGLGGVDTLVVNIIVNPIPEISVSGGGLVNEGSDAVFVVDFDKASNQTTSLNLSTNLLTVESDDIGEIQVVTNLDQVLTVNLDGSVDVPPGVTSLTVTVPTVQDDVFEGDESFELIVQPLSGLLGGGSSDAIIKDDGNGPGEDPDDDTPTLNVSDAQQVQEGTDAEFDVSLSNLVDADVTYDLAINLEGQTAELADFQSPTFSVSYQFEGELFELDLIGSELTIPGTATDLVVSVSTVNDDIFEGVESFELLVDASFSVEGSTIELDGSGAGSIVDDGDEVNNDLPALTVTDAGQVVEGSTAEFGVSLDKEVDGTLNYVFTLDVDEPLTAEMADFLANGNLTVSYTDSNGPQSFPISNGGNLD</sequence>
<evidence type="ECO:0000256" key="1">
    <source>
        <dbReference type="ARBA" id="ARBA00022729"/>
    </source>
</evidence>
<keyword evidence="2" id="KW-0677">Repeat</keyword>
<dbReference type="InterPro" id="IPR003644">
    <property type="entry name" value="Calx_beta"/>
</dbReference>
<dbReference type="GO" id="GO:0016020">
    <property type="term" value="C:membrane"/>
    <property type="evidence" value="ECO:0007669"/>
    <property type="project" value="InterPro"/>
</dbReference>
<dbReference type="Proteomes" id="UP000297753">
    <property type="component" value="Unassembled WGS sequence"/>
</dbReference>
<dbReference type="AlphaFoldDB" id="A0A4Y8WCC0"/>
<dbReference type="Pfam" id="PF17963">
    <property type="entry name" value="Big_9"/>
    <property type="match status" value="1"/>
</dbReference>
<dbReference type="InterPro" id="IPR038081">
    <property type="entry name" value="CalX-like_sf"/>
</dbReference>
<dbReference type="Gene3D" id="2.60.40.2030">
    <property type="match status" value="2"/>
</dbReference>
<feature type="non-terminal residue" evidence="6">
    <location>
        <position position="594"/>
    </location>
</feature>
<dbReference type="GO" id="GO:0007154">
    <property type="term" value="P:cell communication"/>
    <property type="evidence" value="ECO:0007669"/>
    <property type="project" value="InterPro"/>
</dbReference>
<keyword evidence="1" id="KW-0732">Signal</keyword>
<feature type="region of interest" description="Disordered" evidence="4">
    <location>
        <begin position="360"/>
        <end position="379"/>
    </location>
</feature>
<evidence type="ECO:0000313" key="7">
    <source>
        <dbReference type="Proteomes" id="UP000297753"/>
    </source>
</evidence>
<name>A0A4Y8WCC0_9VIBR</name>
<evidence type="ECO:0000259" key="5">
    <source>
        <dbReference type="Pfam" id="PF03160"/>
    </source>
</evidence>
<evidence type="ECO:0000256" key="3">
    <source>
        <dbReference type="ARBA" id="ARBA00022837"/>
    </source>
</evidence>
<feature type="domain" description="Calx-beta" evidence="5">
    <location>
        <begin position="459"/>
        <end position="487"/>
    </location>
</feature>
<dbReference type="InterPro" id="IPR010221">
    <property type="entry name" value="VCBS_dom"/>
</dbReference>
<comment type="caution">
    <text evidence="6">The sequence shown here is derived from an EMBL/GenBank/DDBJ whole genome shotgun (WGS) entry which is preliminary data.</text>
</comment>
<dbReference type="EMBL" id="SATR01000039">
    <property type="protein sequence ID" value="TFH89931.1"/>
    <property type="molecule type" value="Genomic_DNA"/>
</dbReference>
<keyword evidence="3" id="KW-0106">Calcium</keyword>
<evidence type="ECO:0000256" key="2">
    <source>
        <dbReference type="ARBA" id="ARBA00022737"/>
    </source>
</evidence>
<proteinExistence type="predicted"/>
<accession>A0A4Y8WCC0</accession>
<dbReference type="NCBIfam" id="TIGR01965">
    <property type="entry name" value="VCBS_repeat"/>
    <property type="match status" value="1"/>
</dbReference>
<dbReference type="RefSeq" id="WP_167489400.1">
    <property type="nucleotide sequence ID" value="NZ_SATR01000039.1"/>
</dbReference>
<feature type="domain" description="Calx-beta" evidence="5">
    <location>
        <begin position="314"/>
        <end position="352"/>
    </location>
</feature>
<gene>
    <name evidence="6" type="ORF">ELS82_19375</name>
</gene>
<protein>
    <recommendedName>
        <fullName evidence="5">Calx-beta domain-containing protein</fullName>
    </recommendedName>
</protein>
<reference evidence="6 7" key="1">
    <citation type="submission" date="2019-01" db="EMBL/GenBank/DDBJ databases">
        <title>Vibrio BEI176 sp. nov, a marine bacterium isolated from China: eastern marignal seas.</title>
        <authorList>
            <person name="Li B."/>
        </authorList>
    </citation>
    <scope>NUCLEOTIDE SEQUENCE [LARGE SCALE GENOMIC DNA]</scope>
    <source>
        <strain evidence="6 7">BEI176</strain>
    </source>
</reference>
<evidence type="ECO:0000313" key="6">
    <source>
        <dbReference type="EMBL" id="TFH89931.1"/>
    </source>
</evidence>
<dbReference type="Pfam" id="PF03160">
    <property type="entry name" value="Calx-beta"/>
    <property type="match status" value="2"/>
</dbReference>
<evidence type="ECO:0000256" key="4">
    <source>
        <dbReference type="SAM" id="MobiDB-lite"/>
    </source>
</evidence>
<feature type="region of interest" description="Disordered" evidence="4">
    <location>
        <begin position="95"/>
        <end position="115"/>
    </location>
</feature>
<dbReference type="Gene3D" id="2.60.40.3440">
    <property type="match status" value="1"/>
</dbReference>
<organism evidence="6 7">
    <name type="scientific">Vibrio ouci</name>
    <dbReference type="NCBI Taxonomy" id="2499078"/>
    <lineage>
        <taxon>Bacteria</taxon>
        <taxon>Pseudomonadati</taxon>
        <taxon>Pseudomonadota</taxon>
        <taxon>Gammaproteobacteria</taxon>
        <taxon>Vibrionales</taxon>
        <taxon>Vibrionaceae</taxon>
        <taxon>Vibrio</taxon>
    </lineage>
</organism>
<dbReference type="SUPFAM" id="SSF141072">
    <property type="entry name" value="CalX-like"/>
    <property type="match status" value="1"/>
</dbReference>
<keyword evidence="7" id="KW-1185">Reference proteome</keyword>